<dbReference type="AlphaFoldDB" id="A0AAV7VJH5"/>
<evidence type="ECO:0000313" key="2">
    <source>
        <dbReference type="EMBL" id="KAJ1200892.1"/>
    </source>
</evidence>
<feature type="compositionally biased region" description="Basic and acidic residues" evidence="1">
    <location>
        <begin position="220"/>
        <end position="231"/>
    </location>
</feature>
<accession>A0AAV7VJH5</accession>
<feature type="region of interest" description="Disordered" evidence="1">
    <location>
        <begin position="168"/>
        <end position="231"/>
    </location>
</feature>
<protein>
    <submittedName>
        <fullName evidence="2">Uncharacterized protein</fullName>
    </submittedName>
</protein>
<gene>
    <name evidence="2" type="ORF">NDU88_004713</name>
</gene>
<comment type="caution">
    <text evidence="2">The sequence shown here is derived from an EMBL/GenBank/DDBJ whole genome shotgun (WGS) entry which is preliminary data.</text>
</comment>
<dbReference type="EMBL" id="JANPWB010000003">
    <property type="protein sequence ID" value="KAJ1200892.1"/>
    <property type="molecule type" value="Genomic_DNA"/>
</dbReference>
<organism evidence="2 3">
    <name type="scientific">Pleurodeles waltl</name>
    <name type="common">Iberian ribbed newt</name>
    <dbReference type="NCBI Taxonomy" id="8319"/>
    <lineage>
        <taxon>Eukaryota</taxon>
        <taxon>Metazoa</taxon>
        <taxon>Chordata</taxon>
        <taxon>Craniata</taxon>
        <taxon>Vertebrata</taxon>
        <taxon>Euteleostomi</taxon>
        <taxon>Amphibia</taxon>
        <taxon>Batrachia</taxon>
        <taxon>Caudata</taxon>
        <taxon>Salamandroidea</taxon>
        <taxon>Salamandridae</taxon>
        <taxon>Pleurodelinae</taxon>
        <taxon>Pleurodeles</taxon>
    </lineage>
</organism>
<keyword evidence="3" id="KW-1185">Reference proteome</keyword>
<evidence type="ECO:0000256" key="1">
    <source>
        <dbReference type="SAM" id="MobiDB-lite"/>
    </source>
</evidence>
<evidence type="ECO:0000313" key="3">
    <source>
        <dbReference type="Proteomes" id="UP001066276"/>
    </source>
</evidence>
<proteinExistence type="predicted"/>
<name>A0AAV7VJH5_PLEWA</name>
<sequence>MTLAPRGSYLQCWTCCGGRSPGSEACSCRIQSPQTAVFHVEMRSEPTRLLEPLFPHLYVGCVASDPSHLSWTPRPLNDHQVYDRRRRANAKASRHRRAKASDFKVREMILIKDRFPGNTFRLPFGRYLWIIVWRQGTLVVARRDPEEVARNISAFKLFHLQSHVPETVRRSGSLPEVSDLGPDEGQSDLLPLSPLPLNSGRGTQEESNAMGPVSNGVESPESHATRMRYEL</sequence>
<reference evidence="2" key="1">
    <citation type="journal article" date="2022" name="bioRxiv">
        <title>Sequencing and chromosome-scale assembly of the giantPleurodeles waltlgenome.</title>
        <authorList>
            <person name="Brown T."/>
            <person name="Elewa A."/>
            <person name="Iarovenko S."/>
            <person name="Subramanian E."/>
            <person name="Araus A.J."/>
            <person name="Petzold A."/>
            <person name="Susuki M."/>
            <person name="Suzuki K.-i.T."/>
            <person name="Hayashi T."/>
            <person name="Toyoda A."/>
            <person name="Oliveira C."/>
            <person name="Osipova E."/>
            <person name="Leigh N.D."/>
            <person name="Simon A."/>
            <person name="Yun M.H."/>
        </authorList>
    </citation>
    <scope>NUCLEOTIDE SEQUENCE</scope>
    <source>
        <strain evidence="2">20211129_DDA</strain>
        <tissue evidence="2">Liver</tissue>
    </source>
</reference>
<dbReference type="Proteomes" id="UP001066276">
    <property type="component" value="Chromosome 2_1"/>
</dbReference>